<dbReference type="EMBL" id="JBBPBM010000460">
    <property type="protein sequence ID" value="KAK8495105.1"/>
    <property type="molecule type" value="Genomic_DNA"/>
</dbReference>
<protein>
    <recommendedName>
        <fullName evidence="1">BURP domain-containing protein</fullName>
    </recommendedName>
</protein>
<dbReference type="Pfam" id="PF03181">
    <property type="entry name" value="BURP"/>
    <property type="match status" value="1"/>
</dbReference>
<gene>
    <name evidence="2" type="ORF">V6N12_008245</name>
</gene>
<name>A0ABR2ANG8_9ROSI</name>
<keyword evidence="3" id="KW-1185">Reference proteome</keyword>
<dbReference type="PROSITE" id="PS51277">
    <property type="entry name" value="BURP"/>
    <property type="match status" value="1"/>
</dbReference>
<evidence type="ECO:0000259" key="1">
    <source>
        <dbReference type="PROSITE" id="PS51277"/>
    </source>
</evidence>
<dbReference type="InterPro" id="IPR044816">
    <property type="entry name" value="BURP"/>
</dbReference>
<organism evidence="2 3">
    <name type="scientific">Hibiscus sabdariffa</name>
    <name type="common">roselle</name>
    <dbReference type="NCBI Taxonomy" id="183260"/>
    <lineage>
        <taxon>Eukaryota</taxon>
        <taxon>Viridiplantae</taxon>
        <taxon>Streptophyta</taxon>
        <taxon>Embryophyta</taxon>
        <taxon>Tracheophyta</taxon>
        <taxon>Spermatophyta</taxon>
        <taxon>Magnoliopsida</taxon>
        <taxon>eudicotyledons</taxon>
        <taxon>Gunneridae</taxon>
        <taxon>Pentapetalae</taxon>
        <taxon>rosids</taxon>
        <taxon>malvids</taxon>
        <taxon>Malvales</taxon>
        <taxon>Malvaceae</taxon>
        <taxon>Malvoideae</taxon>
        <taxon>Hibiscus</taxon>
    </lineage>
</organism>
<dbReference type="Proteomes" id="UP001472677">
    <property type="component" value="Unassembled WGS sequence"/>
</dbReference>
<comment type="caution">
    <text evidence="2">The sequence shown here is derived from an EMBL/GenBank/DDBJ whole genome shotgun (WGS) entry which is preliminary data.</text>
</comment>
<accession>A0ABR2ANG8</accession>
<dbReference type="InterPro" id="IPR004873">
    <property type="entry name" value="BURP_dom"/>
</dbReference>
<proteinExistence type="predicted"/>
<evidence type="ECO:0000313" key="2">
    <source>
        <dbReference type="EMBL" id="KAK8495105.1"/>
    </source>
</evidence>
<dbReference type="PANTHER" id="PTHR31236:SF59">
    <property type="entry name" value="BURP DOMAIN PROTEIN"/>
    <property type="match status" value="1"/>
</dbReference>
<sequence length="200" mass="22277">MDHSLYPPLLPEEVADATPFSSSQVSNILHLFSVSPDSPKAKANQDTLKTCELEPAEVYFCHFNAMETKAFKLQLVGDKVDALVVCHLVLSMEKLIVMYFLKVIMFGLISHRPSLPEPRKVLLVGKWVDVGDNGEDVKYQCDYSDSEKTPLLCSAVAFVGLVAVMLVEHVYVLIVVSKSSLPVGLVSWDLDSTHFKTFTW</sequence>
<reference evidence="2 3" key="1">
    <citation type="journal article" date="2024" name="G3 (Bethesda)">
        <title>Genome assembly of Hibiscus sabdariffa L. provides insights into metabolisms of medicinal natural products.</title>
        <authorList>
            <person name="Kim T."/>
        </authorList>
    </citation>
    <scope>NUCLEOTIDE SEQUENCE [LARGE SCALE GENOMIC DNA]</scope>
    <source>
        <strain evidence="2">TK-2024</strain>
        <tissue evidence="2">Old leaves</tissue>
    </source>
</reference>
<feature type="domain" description="BURP" evidence="1">
    <location>
        <begin position="1"/>
        <end position="57"/>
    </location>
</feature>
<evidence type="ECO:0000313" key="3">
    <source>
        <dbReference type="Proteomes" id="UP001472677"/>
    </source>
</evidence>
<dbReference type="PANTHER" id="PTHR31236">
    <property type="entry name" value="BURP DOMAIN PROTEIN USPL1-LIKE"/>
    <property type="match status" value="1"/>
</dbReference>